<dbReference type="SUPFAM" id="SSF47823">
    <property type="entry name" value="lambda integrase-like, N-terminal domain"/>
    <property type="match status" value="1"/>
</dbReference>
<dbReference type="GO" id="GO:0003677">
    <property type="term" value="F:DNA binding"/>
    <property type="evidence" value="ECO:0007669"/>
    <property type="project" value="UniProtKB-KW"/>
</dbReference>
<reference evidence="3 4" key="1">
    <citation type="journal article" date="2015" name="Genome Biol. Evol.">
        <title>Comparative Genomics of a Bacterivorous Green Alga Reveals Evolutionary Causalities and Consequences of Phago-Mixotrophic Mode of Nutrition.</title>
        <authorList>
            <person name="Burns J.A."/>
            <person name="Paasch A."/>
            <person name="Narechania A."/>
            <person name="Kim E."/>
        </authorList>
    </citation>
    <scope>NUCLEOTIDE SEQUENCE [LARGE SCALE GENOMIC DNA]</scope>
    <source>
        <strain evidence="3 4">PLY_AMNH</strain>
    </source>
</reference>
<evidence type="ECO:0000313" key="4">
    <source>
        <dbReference type="Proteomes" id="UP001190700"/>
    </source>
</evidence>
<dbReference type="InterPro" id="IPR010998">
    <property type="entry name" value="Integrase_recombinase_N"/>
</dbReference>
<gene>
    <name evidence="3" type="ORF">CYMTET_28878</name>
</gene>
<name>A0AAE0KVG6_9CHLO</name>
<evidence type="ECO:0000256" key="2">
    <source>
        <dbReference type="SAM" id="Phobius"/>
    </source>
</evidence>
<dbReference type="Gene3D" id="1.10.150.130">
    <property type="match status" value="1"/>
</dbReference>
<dbReference type="AlphaFoldDB" id="A0AAE0KVG6"/>
<dbReference type="EMBL" id="LGRX02016356">
    <property type="protein sequence ID" value="KAK3262248.1"/>
    <property type="molecule type" value="Genomic_DNA"/>
</dbReference>
<keyword evidence="2" id="KW-0472">Membrane</keyword>
<organism evidence="3 4">
    <name type="scientific">Cymbomonas tetramitiformis</name>
    <dbReference type="NCBI Taxonomy" id="36881"/>
    <lineage>
        <taxon>Eukaryota</taxon>
        <taxon>Viridiplantae</taxon>
        <taxon>Chlorophyta</taxon>
        <taxon>Pyramimonadophyceae</taxon>
        <taxon>Pyramimonadales</taxon>
        <taxon>Pyramimonadaceae</taxon>
        <taxon>Cymbomonas</taxon>
    </lineage>
</organism>
<proteinExistence type="predicted"/>
<accession>A0AAE0KVG6</accession>
<evidence type="ECO:0000313" key="3">
    <source>
        <dbReference type="EMBL" id="KAK3262248.1"/>
    </source>
</evidence>
<evidence type="ECO:0000256" key="1">
    <source>
        <dbReference type="ARBA" id="ARBA00023125"/>
    </source>
</evidence>
<feature type="transmembrane region" description="Helical" evidence="2">
    <location>
        <begin position="132"/>
        <end position="152"/>
    </location>
</feature>
<keyword evidence="1" id="KW-0238">DNA-binding</keyword>
<protein>
    <submittedName>
        <fullName evidence="3">Uncharacterized protein</fullName>
    </submittedName>
</protein>
<keyword evidence="4" id="KW-1185">Reference proteome</keyword>
<keyword evidence="2" id="KW-0812">Transmembrane</keyword>
<sequence>MVCPVGWTALDQEFGPFTVDSCVAVSGANSYCYHSWSAVEDARGQKFDGHNAWGNLPFSIMFAIIKNFLQCKRRQQWGTAACFLVPMWDGDDGWELVKSLPHVFRMELQREAECYRAEAMAPETRRCYGTGVWAFVTFCISFACLGCLEPLLPAKDRTLCMFITYCSWFVQPDTIKKYLAGVQQLHLQRGHEWVPVAARHAVAATMQGVKRCWGRPPGPVIPLTLADLAKMALLISVHNLGQEALWAAILVGFFGLFRKDNLTTGKAGAWNTRGALVRDDVLLQEDGSVVWIRVRHSKTI</sequence>
<comment type="caution">
    <text evidence="3">The sequence shown here is derived from an EMBL/GenBank/DDBJ whole genome shotgun (WGS) entry which is preliminary data.</text>
</comment>
<dbReference type="Proteomes" id="UP001190700">
    <property type="component" value="Unassembled WGS sequence"/>
</dbReference>
<keyword evidence="2" id="KW-1133">Transmembrane helix</keyword>